<keyword evidence="2" id="KW-1185">Reference proteome</keyword>
<dbReference type="STRING" id="338966.Ppro_1813"/>
<accession>A1AQ05</accession>
<dbReference type="AlphaFoldDB" id="A1AQ05"/>
<dbReference type="OrthoDB" id="266253at2"/>
<evidence type="ECO:0008006" key="3">
    <source>
        <dbReference type="Google" id="ProtNLM"/>
    </source>
</evidence>
<name>A1AQ05_PELPD</name>
<dbReference type="Proteomes" id="UP000006732">
    <property type="component" value="Chromosome"/>
</dbReference>
<reference evidence="1 2" key="1">
    <citation type="submission" date="2006-10" db="EMBL/GenBank/DDBJ databases">
        <title>Complete sequence of chromosome of Pelobacter propionicus DSM 2379.</title>
        <authorList>
            <consortium name="US DOE Joint Genome Institute"/>
            <person name="Copeland A."/>
            <person name="Lucas S."/>
            <person name="Lapidus A."/>
            <person name="Barry K."/>
            <person name="Detter J.C."/>
            <person name="Glavina del Rio T."/>
            <person name="Hammon N."/>
            <person name="Israni S."/>
            <person name="Dalin E."/>
            <person name="Tice H."/>
            <person name="Pitluck S."/>
            <person name="Saunders E."/>
            <person name="Brettin T."/>
            <person name="Bruce D."/>
            <person name="Han C."/>
            <person name="Tapia R."/>
            <person name="Schmutz J."/>
            <person name="Larimer F."/>
            <person name="Land M."/>
            <person name="Hauser L."/>
            <person name="Kyrpides N."/>
            <person name="Kim E."/>
            <person name="Lovley D."/>
            <person name="Richardson P."/>
        </authorList>
    </citation>
    <scope>NUCLEOTIDE SEQUENCE [LARGE SCALE GENOMIC DNA]</scope>
    <source>
        <strain evidence="2">DSM 2379 / NBRC 103807 / OttBd1</strain>
    </source>
</reference>
<evidence type="ECO:0000313" key="2">
    <source>
        <dbReference type="Proteomes" id="UP000006732"/>
    </source>
</evidence>
<dbReference type="eggNOG" id="COG3299">
    <property type="taxonomic scope" value="Bacteria"/>
</dbReference>
<evidence type="ECO:0000313" key="1">
    <source>
        <dbReference type="EMBL" id="ABK99425.1"/>
    </source>
</evidence>
<protein>
    <recommendedName>
        <fullName evidence="3">Baseplate protein J-like domain-containing protein</fullName>
    </recommendedName>
</protein>
<proteinExistence type="predicted"/>
<dbReference type="KEGG" id="ppd:Ppro_1813"/>
<gene>
    <name evidence="1" type="ordered locus">Ppro_1813</name>
</gene>
<dbReference type="RefSeq" id="WP_011735702.1">
    <property type="nucleotide sequence ID" value="NC_008609.1"/>
</dbReference>
<dbReference type="HOGENOM" id="CLU_354459_0_0_7"/>
<dbReference type="EMBL" id="CP000482">
    <property type="protein sequence ID" value="ABK99425.1"/>
    <property type="molecule type" value="Genomic_DNA"/>
</dbReference>
<sequence length="792" mass="83345">MSDSCCNRNQALFSNPPSIAAGLSERFFHQARALGLMSDWRLALLAAMGRKPSLAGWRARDSQDLGLMLVEMGAYLADVVSFYDALVSGESYLSTATLNNASRRLVALLGYRPRPAVAAQALLAAQADGTRLVTLPSSTAFRSGSFLDASLTPQPPQLFELTRSAILEPRINRLSVAPVQRRSLSASFDRLQVEPGSCRLKAGDPLVLSFDGKLQCCRVLSIQPTMSRGRGTPPLELRFTAPVSPPAGATYASLRILAPGNSARLWQGREGGDGTGSTGGRTLLLDSQVPLRPGEALLFEMGQALEARRATAVSVGRRVLCSSLTSQVRDSDDTVERTLVSPDIAISVTSVTLDSALVWSSPDVARITLYHSLSDAARVLEPGGQVLSQGDELSLPGLTDGPRIPVSRMLLRDGHGEAVQVSGSLDTAARCATVDMNPAWGRSLAAPVQLMGNVLSVSRGESVSGELLGLGDASRPSQTFKLAKKPLTYLSAATSSGLVSSLSLRVGGVLWREVPSFFGCSSTDQVYVVRHDDDGETYVTVGPAARPPSASRIVADYRFGAGAAQPPAASINQLARPIAGLRQVSNPLSAFGGADAELPAELAANAPRSALLLGRAVSLADLAAATAAVAGVRGVAVSWRWDGAGLRPAALIHYIGDSQLLPLIRARLRELSEPDAAITVERAVPQLAALALQLIVDPRYETADVAARAMEPLYAAGNGMLRPERLGPDGGVYLSRLLESVMDVEGVTDVRSVSFNGTLFSAAVRTPPAGHYWDFGEPGMSGFGIAINGING</sequence>
<organism evidence="1 2">
    <name type="scientific">Pelobacter propionicus (strain DSM 2379 / NBRC 103807 / OttBd1)</name>
    <dbReference type="NCBI Taxonomy" id="338966"/>
    <lineage>
        <taxon>Bacteria</taxon>
        <taxon>Pseudomonadati</taxon>
        <taxon>Thermodesulfobacteriota</taxon>
        <taxon>Desulfuromonadia</taxon>
        <taxon>Desulfuromonadales</taxon>
        <taxon>Desulfuromonadaceae</taxon>
        <taxon>Pelobacter</taxon>
    </lineage>
</organism>